<dbReference type="RefSeq" id="WP_310411565.1">
    <property type="nucleotide sequence ID" value="NZ_JAVDYC010000001.1"/>
</dbReference>
<evidence type="ECO:0000259" key="2">
    <source>
        <dbReference type="Pfam" id="PF25547"/>
    </source>
</evidence>
<comment type="caution">
    <text evidence="3">The sequence shown here is derived from an EMBL/GenBank/DDBJ whole genome shotgun (WGS) entry which is preliminary data.</text>
</comment>
<dbReference type="SUPFAM" id="SSF140453">
    <property type="entry name" value="EsxAB dimer-like"/>
    <property type="match status" value="1"/>
</dbReference>
<evidence type="ECO:0000313" key="3">
    <source>
        <dbReference type="EMBL" id="MDR7321949.1"/>
    </source>
</evidence>
<feature type="compositionally biased region" description="Basic and acidic residues" evidence="1">
    <location>
        <begin position="338"/>
        <end position="370"/>
    </location>
</feature>
<organism evidence="3 4">
    <name type="scientific">Catenuloplanes niger</name>
    <dbReference type="NCBI Taxonomy" id="587534"/>
    <lineage>
        <taxon>Bacteria</taxon>
        <taxon>Bacillati</taxon>
        <taxon>Actinomycetota</taxon>
        <taxon>Actinomycetes</taxon>
        <taxon>Micromonosporales</taxon>
        <taxon>Micromonosporaceae</taxon>
        <taxon>Catenuloplanes</taxon>
    </lineage>
</organism>
<dbReference type="AlphaFoldDB" id="A0AAE3ZL54"/>
<evidence type="ECO:0000313" key="4">
    <source>
        <dbReference type="Proteomes" id="UP001183629"/>
    </source>
</evidence>
<dbReference type="Proteomes" id="UP001183629">
    <property type="component" value="Unassembled WGS sequence"/>
</dbReference>
<name>A0AAE3ZL54_9ACTN</name>
<proteinExistence type="predicted"/>
<dbReference type="InterPro" id="IPR036689">
    <property type="entry name" value="ESAT-6-like_sf"/>
</dbReference>
<dbReference type="EMBL" id="JAVDYC010000001">
    <property type="protein sequence ID" value="MDR7321949.1"/>
    <property type="molecule type" value="Genomic_DNA"/>
</dbReference>
<feature type="domain" description="Outer membrane channel protein CpnT-like N-terminal" evidence="2">
    <location>
        <begin position="69"/>
        <end position="205"/>
    </location>
</feature>
<protein>
    <submittedName>
        <fullName evidence="3">Uncharacterized protein YukE</fullName>
    </submittedName>
</protein>
<reference evidence="3 4" key="1">
    <citation type="submission" date="2023-07" db="EMBL/GenBank/DDBJ databases">
        <title>Sequencing the genomes of 1000 actinobacteria strains.</title>
        <authorList>
            <person name="Klenk H.-P."/>
        </authorList>
    </citation>
    <scope>NUCLEOTIDE SEQUENCE [LARGE SCALE GENOMIC DNA]</scope>
    <source>
        <strain evidence="3 4">DSM 44711</strain>
    </source>
</reference>
<accession>A0AAE3ZL54</accession>
<gene>
    <name evidence="3" type="ORF">J2S44_002199</name>
</gene>
<evidence type="ECO:0000256" key="1">
    <source>
        <dbReference type="SAM" id="MobiDB-lite"/>
    </source>
</evidence>
<sequence>MDNPLVATPDLQKAPWAGIWIAEDVELIYQGVTEGSWIDGGLGIVSFGLDALAFVSDPIGNLLQYGVAWLIEHVQPLSDTLDWLAGDPAVISAQAQTWRNVAVSMQDQADALIRAMDRDLETWAGMAATAYRGHMDGRSRSLATLGRCAETMAAMTEFAGILVGSVREMIRDAIATLVSRLITYAAELVATLGFAAPLVIEQVATTCAAWAARIARWLKSLVRSLDSLLDAARRLSGHADDLGDLSRRTGDDPSGGRPSPDGDPHTGPEPETGSGPDGDGADGHGGDPGDAHTGEPGDLDGSDGNGDDGHPATGDPGFDPAEHGGPLGEDFAPGVRDPLNRFQDKERDLADRLEQEGERVDARLRDESVEGLKMPDAMVRNGPDDPGTVTEFKTPDRLSVKSITRSVLEGAKQVAITAGATS</sequence>
<feature type="compositionally biased region" description="Basic and acidic residues" evidence="1">
    <location>
        <begin position="240"/>
        <end position="251"/>
    </location>
</feature>
<feature type="compositionally biased region" description="Basic and acidic residues" evidence="1">
    <location>
        <begin position="281"/>
        <end position="295"/>
    </location>
</feature>
<keyword evidence="4" id="KW-1185">Reference proteome</keyword>
<dbReference type="InterPro" id="IPR057746">
    <property type="entry name" value="CpnT-like_N"/>
</dbReference>
<dbReference type="Pfam" id="PF25547">
    <property type="entry name" value="WXG100_2"/>
    <property type="match status" value="1"/>
</dbReference>
<feature type="region of interest" description="Disordered" evidence="1">
    <location>
        <begin position="240"/>
        <end position="392"/>
    </location>
</feature>